<gene>
    <name evidence="2" type="ORF">ACFSOX_06230</name>
</gene>
<proteinExistence type="predicted"/>
<name>A0ABW5AFM6_9BRAD</name>
<feature type="region of interest" description="Disordered" evidence="1">
    <location>
        <begin position="37"/>
        <end position="72"/>
    </location>
</feature>
<sequence length="72" mass="7215">MMLVISGTSMTPNGNAGLLDVASPSATAATRRVLVDGHGLGAPGLTEDAEASRRSEEGNRGAAADHSCHNAI</sequence>
<evidence type="ECO:0000256" key="1">
    <source>
        <dbReference type="SAM" id="MobiDB-lite"/>
    </source>
</evidence>
<comment type="caution">
    <text evidence="2">The sequence shown here is derived from an EMBL/GenBank/DDBJ whole genome shotgun (WGS) entry which is preliminary data.</text>
</comment>
<dbReference type="RefSeq" id="WP_378476965.1">
    <property type="nucleotide sequence ID" value="NZ_JBHUIW010000004.1"/>
</dbReference>
<protein>
    <submittedName>
        <fullName evidence="2">Uncharacterized protein</fullName>
    </submittedName>
</protein>
<dbReference type="EMBL" id="JBHUIW010000004">
    <property type="protein sequence ID" value="MFD2181743.1"/>
    <property type="molecule type" value="Genomic_DNA"/>
</dbReference>
<accession>A0ABW5AFM6</accession>
<dbReference type="Proteomes" id="UP001597314">
    <property type="component" value="Unassembled WGS sequence"/>
</dbReference>
<keyword evidence="3" id="KW-1185">Reference proteome</keyword>
<evidence type="ECO:0000313" key="3">
    <source>
        <dbReference type="Proteomes" id="UP001597314"/>
    </source>
</evidence>
<feature type="compositionally biased region" description="Basic and acidic residues" evidence="1">
    <location>
        <begin position="50"/>
        <end position="59"/>
    </location>
</feature>
<organism evidence="2 3">
    <name type="scientific">Rhodoplanes azumiensis</name>
    <dbReference type="NCBI Taxonomy" id="1897628"/>
    <lineage>
        <taxon>Bacteria</taxon>
        <taxon>Pseudomonadati</taxon>
        <taxon>Pseudomonadota</taxon>
        <taxon>Alphaproteobacteria</taxon>
        <taxon>Hyphomicrobiales</taxon>
        <taxon>Nitrobacteraceae</taxon>
        <taxon>Rhodoplanes</taxon>
    </lineage>
</organism>
<evidence type="ECO:0000313" key="2">
    <source>
        <dbReference type="EMBL" id="MFD2181743.1"/>
    </source>
</evidence>
<reference evidence="3" key="1">
    <citation type="journal article" date="2019" name="Int. J. Syst. Evol. Microbiol.">
        <title>The Global Catalogue of Microorganisms (GCM) 10K type strain sequencing project: providing services to taxonomists for standard genome sequencing and annotation.</title>
        <authorList>
            <consortium name="The Broad Institute Genomics Platform"/>
            <consortium name="The Broad Institute Genome Sequencing Center for Infectious Disease"/>
            <person name="Wu L."/>
            <person name="Ma J."/>
        </authorList>
    </citation>
    <scope>NUCLEOTIDE SEQUENCE [LARGE SCALE GENOMIC DNA]</scope>
    <source>
        <strain evidence="3">CGMCC 1.6774</strain>
    </source>
</reference>